<proteinExistence type="predicted"/>
<organism evidence="1 2">
    <name type="scientific">Phocaeicola vulgatus str. 3775 SL</name>
    <name type="common">B</name>
    <name type="synonym">iv</name>
    <dbReference type="NCBI Taxonomy" id="1339350"/>
    <lineage>
        <taxon>Bacteria</taxon>
        <taxon>Pseudomonadati</taxon>
        <taxon>Bacteroidota</taxon>
        <taxon>Bacteroidia</taxon>
        <taxon>Bacteroidales</taxon>
        <taxon>Bacteroidaceae</taxon>
        <taxon>Phocaeicola</taxon>
    </lineage>
</organism>
<comment type="caution">
    <text evidence="1">The sequence shown here is derived from an EMBL/GenBank/DDBJ whole genome shotgun (WGS) entry which is preliminary data.</text>
</comment>
<protein>
    <submittedName>
        <fullName evidence="1">Uncharacterized protein</fullName>
    </submittedName>
</protein>
<dbReference type="AlphaFoldDB" id="A0A078R8R2"/>
<sequence length="74" mass="8954">MMEGCIYPFERFERLKKWKGYSLAYSFGYSFKLLQKRNVLIAYSFGYSFLCLFCSNKTGKYLFFIWYSSVFIIL</sequence>
<dbReference type="PATRIC" id="fig|1339350.3.peg.2135"/>
<name>A0A078R8R2_PHOVU</name>
<reference evidence="1 2" key="1">
    <citation type="submission" date="2014-04" db="EMBL/GenBank/DDBJ databases">
        <authorList>
            <person name="Sears C."/>
            <person name="Carroll K."/>
            <person name="Sack B.R."/>
            <person name="Qadri F."/>
            <person name="Myers L.L."/>
            <person name="Chung G.-T."/>
            <person name="Escheverria P."/>
            <person name="Fraser C.M."/>
            <person name="Sadzewicz L."/>
            <person name="Shefchek K.A."/>
            <person name="Tallon L."/>
            <person name="Das S.P."/>
            <person name="Daugherty S."/>
            <person name="Mongodin E.F."/>
        </authorList>
    </citation>
    <scope>NUCLEOTIDE SEQUENCE [LARGE SCALE GENOMIC DNA]</scope>
    <source>
        <strain evidence="2">3775 SL(B) 10 (iv)</strain>
    </source>
</reference>
<evidence type="ECO:0000313" key="1">
    <source>
        <dbReference type="EMBL" id="KDS31031.1"/>
    </source>
</evidence>
<gene>
    <name evidence="1" type="ORF">M097_2229</name>
</gene>
<evidence type="ECO:0000313" key="2">
    <source>
        <dbReference type="Proteomes" id="UP000028134"/>
    </source>
</evidence>
<dbReference type="Proteomes" id="UP000028134">
    <property type="component" value="Unassembled WGS sequence"/>
</dbReference>
<dbReference type="EMBL" id="JNHI01000010">
    <property type="protein sequence ID" value="KDS31031.1"/>
    <property type="molecule type" value="Genomic_DNA"/>
</dbReference>
<accession>A0A078R8R2</accession>